<dbReference type="PANTHER" id="PTHR10037:SF62">
    <property type="entry name" value="SODIUM CHANNEL PROTEIN 60E"/>
    <property type="match status" value="1"/>
</dbReference>
<feature type="transmembrane region" description="Helical" evidence="5">
    <location>
        <begin position="34"/>
        <end position="65"/>
    </location>
</feature>
<dbReference type="FunFam" id="1.10.287.70:FF:000370">
    <property type="entry name" value="Sodium channel protein 60E"/>
    <property type="match status" value="1"/>
</dbReference>
<proteinExistence type="predicted"/>
<evidence type="ECO:0000259" key="6">
    <source>
        <dbReference type="Pfam" id="PF00520"/>
    </source>
</evidence>
<keyword evidence="2 5" id="KW-0812">Transmembrane</keyword>
<keyword evidence="7" id="KW-0407">Ion channel</keyword>
<keyword evidence="3 5" id="KW-1133">Transmembrane helix</keyword>
<accession>A0A6B2EGG6</accession>
<protein>
    <submittedName>
        <fullName evidence="7">Putative sodium channel protein 60e</fullName>
    </submittedName>
</protein>
<keyword evidence="7" id="KW-0813">Transport</keyword>
<dbReference type="Pfam" id="PF00520">
    <property type="entry name" value="Ion_trans"/>
    <property type="match status" value="1"/>
</dbReference>
<reference evidence="7" key="1">
    <citation type="submission" date="2019-10" db="EMBL/GenBank/DDBJ databases">
        <title>Short sand fly seasons in Tbilisi, Georgia, hinder development of host immunity to saliva of the visceral leishmaniasis vector Phlebotomus kandelakii.</title>
        <authorList>
            <person name="Oliveira F."/>
            <person name="Giorgobiani E."/>
            <person name="Guimaraes-Costa A.B."/>
            <person name="Abdeladhim M."/>
            <person name="Oristian J."/>
            <person name="Tskhvaradze L."/>
            <person name="Tsertsvadze N."/>
            <person name="Zakalashvili M."/>
            <person name="Valenzuela J.G."/>
            <person name="Kamhawi S."/>
        </authorList>
    </citation>
    <scope>NUCLEOTIDE SEQUENCE</scope>
    <source>
        <strain evidence="7">Wild-capture in Tbilisi</strain>
        <tissue evidence="7">Salivary glands</tissue>
    </source>
</reference>
<dbReference type="AlphaFoldDB" id="A0A6B2EGG6"/>
<keyword evidence="4 5" id="KW-0472">Membrane</keyword>
<dbReference type="GO" id="GO:0086010">
    <property type="term" value="P:membrane depolarization during action potential"/>
    <property type="evidence" value="ECO:0007669"/>
    <property type="project" value="TreeGrafter"/>
</dbReference>
<dbReference type="Gene3D" id="1.10.287.70">
    <property type="match status" value="1"/>
</dbReference>
<keyword evidence="7" id="KW-0406">Ion transport</keyword>
<organism evidence="7">
    <name type="scientific">Phlebotomus kandelakii</name>
    <dbReference type="NCBI Taxonomy" id="1109342"/>
    <lineage>
        <taxon>Eukaryota</taxon>
        <taxon>Metazoa</taxon>
        <taxon>Ecdysozoa</taxon>
        <taxon>Arthropoda</taxon>
        <taxon>Hexapoda</taxon>
        <taxon>Insecta</taxon>
        <taxon>Pterygota</taxon>
        <taxon>Neoptera</taxon>
        <taxon>Endopterygota</taxon>
        <taxon>Diptera</taxon>
        <taxon>Nematocera</taxon>
        <taxon>Psychodoidea</taxon>
        <taxon>Psychodidae</taxon>
        <taxon>Phlebotomus</taxon>
        <taxon>Larroussius</taxon>
    </lineage>
</organism>
<dbReference type="PANTHER" id="PTHR10037">
    <property type="entry name" value="VOLTAGE-GATED CATION CHANNEL CALCIUM AND SODIUM"/>
    <property type="match status" value="1"/>
</dbReference>
<comment type="subcellular location">
    <subcellularLocation>
        <location evidence="1">Membrane</location>
        <topology evidence="1">Multi-pass membrane protein</topology>
    </subcellularLocation>
</comment>
<dbReference type="InterPro" id="IPR005821">
    <property type="entry name" value="Ion_trans_dom"/>
</dbReference>
<name>A0A6B2EGG6_9DIPT</name>
<evidence type="ECO:0000313" key="7">
    <source>
        <dbReference type="EMBL" id="NBJ62271.1"/>
    </source>
</evidence>
<dbReference type="InterPro" id="IPR043203">
    <property type="entry name" value="VGCC_Ca_Na"/>
</dbReference>
<evidence type="ECO:0000256" key="5">
    <source>
        <dbReference type="SAM" id="Phobius"/>
    </source>
</evidence>
<dbReference type="GO" id="GO:0001518">
    <property type="term" value="C:voltage-gated sodium channel complex"/>
    <property type="evidence" value="ECO:0007669"/>
    <property type="project" value="TreeGrafter"/>
</dbReference>
<dbReference type="GO" id="GO:0019228">
    <property type="term" value="P:neuronal action potential"/>
    <property type="evidence" value="ECO:0007669"/>
    <property type="project" value="TreeGrafter"/>
</dbReference>
<dbReference type="GO" id="GO:0005248">
    <property type="term" value="F:voltage-gated sodium channel activity"/>
    <property type="evidence" value="ECO:0007669"/>
    <property type="project" value="TreeGrafter"/>
</dbReference>
<feature type="transmembrane region" description="Helical" evidence="5">
    <location>
        <begin position="123"/>
        <end position="148"/>
    </location>
</feature>
<sequence length="187" mass="21514">MDIIFELVDGLSVLRGLRLLRVLKLAQSWTTMKVLLSIIISTIGALGNLTLVLVIVIYIFAVIGMQLFSKDYTPDKFFPDPVPRWNFNDFFHSFMMIFRILCGEWIEPLWDCMRAEEKDGASSCFAIFLPTLVMGNFMVLNLFLALLLNSFNSEELKSKKEVRFPSSQPSYCCTFLCVFLCNNLYLM</sequence>
<dbReference type="SUPFAM" id="SSF81324">
    <property type="entry name" value="Voltage-gated potassium channels"/>
    <property type="match status" value="1"/>
</dbReference>
<evidence type="ECO:0000256" key="3">
    <source>
        <dbReference type="ARBA" id="ARBA00022989"/>
    </source>
</evidence>
<feature type="transmembrane region" description="Helical" evidence="5">
    <location>
        <begin position="168"/>
        <end position="186"/>
    </location>
</feature>
<feature type="domain" description="Ion transport" evidence="6">
    <location>
        <begin position="8"/>
        <end position="157"/>
    </location>
</feature>
<dbReference type="EMBL" id="GIFK01004568">
    <property type="protein sequence ID" value="NBJ62271.1"/>
    <property type="molecule type" value="Transcribed_RNA"/>
</dbReference>
<evidence type="ECO:0000256" key="4">
    <source>
        <dbReference type="ARBA" id="ARBA00023136"/>
    </source>
</evidence>
<evidence type="ECO:0000256" key="2">
    <source>
        <dbReference type="ARBA" id="ARBA00022692"/>
    </source>
</evidence>
<evidence type="ECO:0000256" key="1">
    <source>
        <dbReference type="ARBA" id="ARBA00004141"/>
    </source>
</evidence>